<proteinExistence type="predicted"/>
<sequence length="319" mass="34258">LFQYSGIFQLSTETLPVVSISCGSAGRTAVLVGEQEHETWCSHEGKVIISQRSKVSSSRPAFSIVWMVEIQCTSLPLPVCPSCSSWSAQGVLAVGDVAGDVHIVMGEAVIGVFKVHSQAVSGLQWISYSQLISCGVDGNITLSQLKSTTLETIKTVRLSVCDLPRLIRKSSSSAKQVSVVAVSGCGKEVCVATETGGLWIISTPDLHMKPVPSEPQAVRTLSYSAPFIALSGDEESSAVLSDDGTLVESLPISADYICRVEEFLVLADETRIMIYDVSSRKILLDEKRNIRALSVTPQSDVVVLAEKDLITLRLVRDAS</sequence>
<organism evidence="1 2">
    <name type="scientific">Oesophagostomum dentatum</name>
    <name type="common">Nodular worm</name>
    <dbReference type="NCBI Taxonomy" id="61180"/>
    <lineage>
        <taxon>Eukaryota</taxon>
        <taxon>Metazoa</taxon>
        <taxon>Ecdysozoa</taxon>
        <taxon>Nematoda</taxon>
        <taxon>Chromadorea</taxon>
        <taxon>Rhabditida</taxon>
        <taxon>Rhabditina</taxon>
        <taxon>Rhabditomorpha</taxon>
        <taxon>Strongyloidea</taxon>
        <taxon>Strongylidae</taxon>
        <taxon>Oesophagostomum</taxon>
    </lineage>
</organism>
<feature type="non-terminal residue" evidence="1">
    <location>
        <position position="1"/>
    </location>
</feature>
<dbReference type="AlphaFoldDB" id="A0A0B1S4I4"/>
<dbReference type="InterPro" id="IPR036322">
    <property type="entry name" value="WD40_repeat_dom_sf"/>
</dbReference>
<name>A0A0B1S4I4_OESDE</name>
<dbReference type="InterPro" id="IPR015943">
    <property type="entry name" value="WD40/YVTN_repeat-like_dom_sf"/>
</dbReference>
<dbReference type="SUPFAM" id="SSF50978">
    <property type="entry name" value="WD40 repeat-like"/>
    <property type="match status" value="1"/>
</dbReference>
<gene>
    <name evidence="1" type="ORF">OESDEN_20075</name>
</gene>
<keyword evidence="2" id="KW-1185">Reference proteome</keyword>
<evidence type="ECO:0000313" key="1">
    <source>
        <dbReference type="EMBL" id="KHJ80253.1"/>
    </source>
</evidence>
<dbReference type="EMBL" id="KN601321">
    <property type="protein sequence ID" value="KHJ80253.1"/>
    <property type="molecule type" value="Genomic_DNA"/>
</dbReference>
<dbReference type="Proteomes" id="UP000053660">
    <property type="component" value="Unassembled WGS sequence"/>
</dbReference>
<evidence type="ECO:0000313" key="2">
    <source>
        <dbReference type="Proteomes" id="UP000053660"/>
    </source>
</evidence>
<accession>A0A0B1S4I4</accession>
<protein>
    <submittedName>
        <fullName evidence="1">Uncharacterized protein</fullName>
    </submittedName>
</protein>
<dbReference type="OrthoDB" id="5846296at2759"/>
<dbReference type="Gene3D" id="2.130.10.10">
    <property type="entry name" value="YVTN repeat-like/Quinoprotein amine dehydrogenase"/>
    <property type="match status" value="1"/>
</dbReference>
<reference evidence="1 2" key="1">
    <citation type="submission" date="2014-03" db="EMBL/GenBank/DDBJ databases">
        <title>Draft genome of the hookworm Oesophagostomum dentatum.</title>
        <authorList>
            <person name="Mitreva M."/>
        </authorList>
    </citation>
    <scope>NUCLEOTIDE SEQUENCE [LARGE SCALE GENOMIC DNA]</scope>
    <source>
        <strain evidence="1 2">OD-Hann</strain>
    </source>
</reference>